<proteinExistence type="predicted"/>
<reference evidence="1 2" key="1">
    <citation type="submission" date="2017-06" db="EMBL/GenBank/DDBJ databases">
        <authorList>
            <person name="Kim H.J."/>
            <person name="Triplett B.A."/>
        </authorList>
    </citation>
    <scope>NUCLEOTIDE SEQUENCE [LARGE SCALE GENOMIC DNA]</scope>
    <source>
        <strain evidence="1 2">S18795</strain>
    </source>
</reference>
<evidence type="ECO:0000313" key="1">
    <source>
        <dbReference type="EMBL" id="OWR32242.1"/>
    </source>
</evidence>
<evidence type="ECO:0000313" key="2">
    <source>
        <dbReference type="Proteomes" id="UP000197904"/>
    </source>
</evidence>
<dbReference type="AlphaFoldDB" id="A0A246KWX0"/>
<accession>A0A246KWX0</accession>
<dbReference type="Proteomes" id="UP000197904">
    <property type="component" value="Unassembled WGS sequence"/>
</dbReference>
<comment type="caution">
    <text evidence="1">The sequence shown here is derived from an EMBL/GenBank/DDBJ whole genome shotgun (WGS) entry which is preliminary data.</text>
</comment>
<dbReference type="EMBL" id="NIXP01000090">
    <property type="protein sequence ID" value="OWR32242.1"/>
    <property type="molecule type" value="Genomic_DNA"/>
</dbReference>
<organism evidence="1 2">
    <name type="scientific">Stenotrophomonas pavanii</name>
    <dbReference type="NCBI Taxonomy" id="487698"/>
    <lineage>
        <taxon>Bacteria</taxon>
        <taxon>Pseudomonadati</taxon>
        <taxon>Pseudomonadota</taxon>
        <taxon>Gammaproteobacteria</taxon>
        <taxon>Lysobacterales</taxon>
        <taxon>Lysobacteraceae</taxon>
        <taxon>Stenotrophomonas</taxon>
    </lineage>
</organism>
<protein>
    <submittedName>
        <fullName evidence="1">Uncharacterized protein</fullName>
    </submittedName>
</protein>
<name>A0A246KWX0_9GAMM</name>
<gene>
    <name evidence="1" type="ORF">CEE55_13755</name>
</gene>
<dbReference type="RefSeq" id="WP_088476179.1">
    <property type="nucleotide sequence ID" value="NZ_NIXP01000090.1"/>
</dbReference>
<sequence length="62" mass="6262">MATLSLGVSKAPPTVVAIPSLGVVAIKVGAASLYVEQEEADRLVLDIQQAALELRSSTAAAA</sequence>